<keyword evidence="4 5" id="KW-0342">GTP-binding</keyword>
<evidence type="ECO:0000256" key="1">
    <source>
        <dbReference type="ARBA" id="ARBA00022723"/>
    </source>
</evidence>
<evidence type="ECO:0000256" key="5">
    <source>
        <dbReference type="HAMAP-Rule" id="MF_00900"/>
    </source>
</evidence>
<dbReference type="PROSITE" id="PS51705">
    <property type="entry name" value="G_HFLX"/>
    <property type="match status" value="1"/>
</dbReference>
<comment type="subcellular location">
    <subcellularLocation>
        <location evidence="5">Cytoplasm</location>
    </subcellularLocation>
    <text evidence="5">May associate with membranes.</text>
</comment>
<dbReference type="EMBL" id="JBHTCP010000016">
    <property type="protein sequence ID" value="MFC7372263.1"/>
    <property type="molecule type" value="Genomic_DNA"/>
</dbReference>
<dbReference type="Proteomes" id="UP001596549">
    <property type="component" value="Unassembled WGS sequence"/>
</dbReference>
<dbReference type="NCBIfam" id="TIGR03156">
    <property type="entry name" value="GTP_HflX"/>
    <property type="match status" value="1"/>
</dbReference>
<comment type="subunit">
    <text evidence="5">Monomer. Associates with the 50S ribosomal subunit.</text>
</comment>
<dbReference type="Gene3D" id="3.40.50.11060">
    <property type="entry name" value="GTPase HflX, N-terminal domain"/>
    <property type="match status" value="1"/>
</dbReference>
<dbReference type="Pfam" id="PF01926">
    <property type="entry name" value="MMR_HSR1"/>
    <property type="match status" value="1"/>
</dbReference>
<organism evidence="7 8">
    <name type="scientific">Fictibacillus iocasae</name>
    <dbReference type="NCBI Taxonomy" id="2715437"/>
    <lineage>
        <taxon>Bacteria</taxon>
        <taxon>Bacillati</taxon>
        <taxon>Bacillota</taxon>
        <taxon>Bacilli</taxon>
        <taxon>Bacillales</taxon>
        <taxon>Fictibacillaceae</taxon>
        <taxon>Fictibacillus</taxon>
    </lineage>
</organism>
<gene>
    <name evidence="5 7" type="primary">hflX</name>
    <name evidence="7" type="ORF">ACFQPF_11250</name>
</gene>
<evidence type="ECO:0000256" key="2">
    <source>
        <dbReference type="ARBA" id="ARBA00022741"/>
    </source>
</evidence>
<sequence>MNEYTKTEPEKAILVGCQLSRQTDEHFFYSLDELKSLTETAQGTVAAVVTQKRDRYDSATYIGSGKIEEIVALESELEADLIIFNGELTPSQNRNLSRSLSARVIDRTQLILDIFAIRARSREGKLQVELAQLEYMLPRLSGIGSTMSRLGAGIGTRGPGETKLEKDRRHIRVRIHELKRSLTQIASHRDRHRDRRKTAGVIQVALVGYTNAGKSTIFNRLTEAGTYEENQLFATLDPLTRKLKLPHGLSVLASDTVGFIQDLPTSLIAAFRSTLEEVKEADLLLHVIDGSHEDRVQHERTVNKILNELGASSIPVLTVFNKKDLFAEGFVPSGTSSLSISALHNEDIAILRERTEKEIMKLMEYYHIEVQASDGKWLSELKSATILMHQSFNEDKGVYECKGYAPKDYHFPKSN</sequence>
<evidence type="ECO:0000313" key="8">
    <source>
        <dbReference type="Proteomes" id="UP001596549"/>
    </source>
</evidence>
<dbReference type="InterPro" id="IPR030394">
    <property type="entry name" value="G_HFLX_dom"/>
</dbReference>
<comment type="similarity">
    <text evidence="5">Belongs to the TRAFAC class OBG-HflX-like GTPase superfamily. HflX GTPase family.</text>
</comment>
<dbReference type="RefSeq" id="WP_379749644.1">
    <property type="nucleotide sequence ID" value="NZ_JBHTCP010000016.1"/>
</dbReference>
<dbReference type="InterPro" id="IPR025121">
    <property type="entry name" value="GTPase_HflX_N"/>
</dbReference>
<dbReference type="Pfam" id="PF16360">
    <property type="entry name" value="GTP-bdg_M"/>
    <property type="match status" value="1"/>
</dbReference>
<dbReference type="HAMAP" id="MF_00900">
    <property type="entry name" value="GTPase_HflX"/>
    <property type="match status" value="1"/>
</dbReference>
<dbReference type="CDD" id="cd01878">
    <property type="entry name" value="HflX"/>
    <property type="match status" value="1"/>
</dbReference>
<dbReference type="InterPro" id="IPR016496">
    <property type="entry name" value="GTPase_HflX"/>
</dbReference>
<dbReference type="InterPro" id="IPR006073">
    <property type="entry name" value="GTP-bd"/>
</dbReference>
<evidence type="ECO:0000256" key="4">
    <source>
        <dbReference type="ARBA" id="ARBA00023134"/>
    </source>
</evidence>
<dbReference type="PANTHER" id="PTHR10229">
    <property type="entry name" value="GTP-BINDING PROTEIN HFLX"/>
    <property type="match status" value="1"/>
</dbReference>
<keyword evidence="1" id="KW-0479">Metal-binding</keyword>
<keyword evidence="8" id="KW-1185">Reference proteome</keyword>
<evidence type="ECO:0000313" key="7">
    <source>
        <dbReference type="EMBL" id="MFC7372263.1"/>
    </source>
</evidence>
<accession>A0ABW2NTC9</accession>
<proteinExistence type="inferred from homology"/>
<feature type="domain" description="Hflx-type G" evidence="6">
    <location>
        <begin position="202"/>
        <end position="363"/>
    </location>
</feature>
<dbReference type="Gene3D" id="6.10.250.2860">
    <property type="match status" value="1"/>
</dbReference>
<dbReference type="SUPFAM" id="SSF52540">
    <property type="entry name" value="P-loop containing nucleoside triphosphate hydrolases"/>
    <property type="match status" value="1"/>
</dbReference>
<dbReference type="PANTHER" id="PTHR10229:SF0">
    <property type="entry name" value="GTP-BINDING PROTEIN 6-RELATED"/>
    <property type="match status" value="1"/>
</dbReference>
<dbReference type="InterPro" id="IPR042108">
    <property type="entry name" value="GTPase_HflX_N_sf"/>
</dbReference>
<dbReference type="InterPro" id="IPR027417">
    <property type="entry name" value="P-loop_NTPase"/>
</dbReference>
<reference evidence="8" key="1">
    <citation type="journal article" date="2019" name="Int. J. Syst. Evol. Microbiol.">
        <title>The Global Catalogue of Microorganisms (GCM) 10K type strain sequencing project: providing services to taxonomists for standard genome sequencing and annotation.</title>
        <authorList>
            <consortium name="The Broad Institute Genomics Platform"/>
            <consortium name="The Broad Institute Genome Sequencing Center for Infectious Disease"/>
            <person name="Wu L."/>
            <person name="Ma J."/>
        </authorList>
    </citation>
    <scope>NUCLEOTIDE SEQUENCE [LARGE SCALE GENOMIC DNA]</scope>
    <source>
        <strain evidence="8">NBRC 106396</strain>
    </source>
</reference>
<keyword evidence="5" id="KW-0963">Cytoplasm</keyword>
<dbReference type="Pfam" id="PF13167">
    <property type="entry name" value="GTP-bdg_N"/>
    <property type="match status" value="1"/>
</dbReference>
<comment type="function">
    <text evidence="5">GTPase that associates with the 50S ribosomal subunit and may have a role during protein synthesis or ribosome biogenesis.</text>
</comment>
<protein>
    <recommendedName>
        <fullName evidence="5">GTPase HflX</fullName>
    </recommendedName>
    <alternativeName>
        <fullName evidence="5">GTP-binding protein HflX</fullName>
    </alternativeName>
</protein>
<dbReference type="PRINTS" id="PR00326">
    <property type="entry name" value="GTP1OBG"/>
</dbReference>
<evidence type="ECO:0000259" key="6">
    <source>
        <dbReference type="PROSITE" id="PS51705"/>
    </source>
</evidence>
<evidence type="ECO:0000256" key="3">
    <source>
        <dbReference type="ARBA" id="ARBA00022842"/>
    </source>
</evidence>
<dbReference type="InterPro" id="IPR032305">
    <property type="entry name" value="GTP-bd_M"/>
</dbReference>
<comment type="caution">
    <text evidence="7">The sequence shown here is derived from an EMBL/GenBank/DDBJ whole genome shotgun (WGS) entry which is preliminary data.</text>
</comment>
<dbReference type="PIRSF" id="PIRSF006809">
    <property type="entry name" value="GTP-binding_hflX_prd"/>
    <property type="match status" value="1"/>
</dbReference>
<name>A0ABW2NTC9_9BACL</name>
<keyword evidence="3" id="KW-0460">Magnesium</keyword>
<keyword evidence="2 5" id="KW-0547">Nucleotide-binding</keyword>
<dbReference type="Gene3D" id="3.40.50.300">
    <property type="entry name" value="P-loop containing nucleotide triphosphate hydrolases"/>
    <property type="match status" value="1"/>
</dbReference>